<evidence type="ECO:0000256" key="1">
    <source>
        <dbReference type="SAM" id="Coils"/>
    </source>
</evidence>
<feature type="coiled-coil region" evidence="1">
    <location>
        <begin position="70"/>
        <end position="97"/>
    </location>
</feature>
<evidence type="ECO:0000313" key="3">
    <source>
        <dbReference type="Proteomes" id="UP000323337"/>
    </source>
</evidence>
<dbReference type="AlphaFoldDB" id="A0A5D0MQS1"/>
<keyword evidence="1" id="KW-0175">Coiled coil</keyword>
<name>A0A5D0MQS1_FLESI</name>
<accession>A0A5D0MQS1</accession>
<protein>
    <submittedName>
        <fullName evidence="2">Uncharacterized protein</fullName>
    </submittedName>
</protein>
<proteinExistence type="predicted"/>
<gene>
    <name evidence="2" type="ORF">FXF49_03085</name>
</gene>
<reference evidence="2 3" key="1">
    <citation type="submission" date="2019-08" db="EMBL/GenBank/DDBJ databases">
        <title>Genomic characterization of a novel candidate phylum (ARYD3) from a high temperature, high salinity tertiary oil reservoir in north central Oklahoma, USA.</title>
        <authorList>
            <person name="Youssef N.H."/>
            <person name="Yadav A."/>
            <person name="Elshahed M.S."/>
        </authorList>
    </citation>
    <scope>NUCLEOTIDE SEQUENCE [LARGE SCALE GENOMIC DNA]</scope>
    <source>
        <strain evidence="2">ARYD1</strain>
    </source>
</reference>
<dbReference type="EMBL" id="VSIV01000078">
    <property type="protein sequence ID" value="TYB34073.1"/>
    <property type="molecule type" value="Genomic_DNA"/>
</dbReference>
<dbReference type="Proteomes" id="UP000323337">
    <property type="component" value="Unassembled WGS sequence"/>
</dbReference>
<dbReference type="RefSeq" id="WP_303700444.1">
    <property type="nucleotide sequence ID" value="NZ_VSIV01000078.1"/>
</dbReference>
<organism evidence="2 3">
    <name type="scientific">Flexistipes sinusarabici</name>
    <dbReference type="NCBI Taxonomy" id="2352"/>
    <lineage>
        <taxon>Bacteria</taxon>
        <taxon>Pseudomonadati</taxon>
        <taxon>Deferribacterota</taxon>
        <taxon>Deferribacteres</taxon>
        <taxon>Deferribacterales</taxon>
        <taxon>Flexistipitaceae</taxon>
        <taxon>Flexistipes</taxon>
    </lineage>
</organism>
<evidence type="ECO:0000313" key="2">
    <source>
        <dbReference type="EMBL" id="TYB34073.1"/>
    </source>
</evidence>
<sequence length="101" mass="12043">MCEQAKQEKTGFDEKNTKTYTLYTFMESIQDIKDQLRNNELNEIKALSLCHNLENSILERRVYEYFIPYNDKQRTELNKLKSDINDFLKNIQTQNNKIVSG</sequence>
<comment type="caution">
    <text evidence="2">The sequence shown here is derived from an EMBL/GenBank/DDBJ whole genome shotgun (WGS) entry which is preliminary data.</text>
</comment>